<dbReference type="SUPFAM" id="SSF54373">
    <property type="entry name" value="FAD-linked reductases, C-terminal domain"/>
    <property type="match status" value="1"/>
</dbReference>
<dbReference type="InterPro" id="IPR036188">
    <property type="entry name" value="FAD/NAD-bd_sf"/>
</dbReference>
<evidence type="ECO:0000259" key="1">
    <source>
        <dbReference type="Pfam" id="PF01593"/>
    </source>
</evidence>
<dbReference type="InterPro" id="IPR002937">
    <property type="entry name" value="Amino_oxidase"/>
</dbReference>
<dbReference type="Proteomes" id="UP000076154">
    <property type="component" value="Unassembled WGS sequence"/>
</dbReference>
<dbReference type="PANTHER" id="PTHR10742">
    <property type="entry name" value="FLAVIN MONOAMINE OXIDASE"/>
    <property type="match status" value="1"/>
</dbReference>
<comment type="caution">
    <text evidence="2">The sequence shown here is derived from an EMBL/GenBank/DDBJ whole genome shotgun (WGS) entry which is preliminary data.</text>
</comment>
<sequence length="165" mass="18796">MAIYADPERGRYPVWQSLDHENFLPGSGIIFVTVTGDFSERIESLPDGQVKEEVIQVLRSMYPNVTIPDPLDFAFPRWYSDPLYRGSYSNWPASFVSQHHENLRANVDKLYFAGEGTSKKYFGFLHGAYFEGLEVTKEMIKCIKHHGCVGLKHVDQVKNTASYGV</sequence>
<dbReference type="Pfam" id="PF01593">
    <property type="entry name" value="Amino_oxidase"/>
    <property type="match status" value="1"/>
</dbReference>
<dbReference type="PANTHER" id="PTHR10742:SF313">
    <property type="entry name" value="AMINE OXIDASE"/>
    <property type="match status" value="1"/>
</dbReference>
<accession>A0A369JLF6</accession>
<dbReference type="InterPro" id="IPR050281">
    <property type="entry name" value="Flavin_monoamine_oxidase"/>
</dbReference>
<dbReference type="GO" id="GO:0006598">
    <property type="term" value="P:polyamine catabolic process"/>
    <property type="evidence" value="ECO:0007669"/>
    <property type="project" value="TreeGrafter"/>
</dbReference>
<evidence type="ECO:0000313" key="3">
    <source>
        <dbReference type="Proteomes" id="UP000076154"/>
    </source>
</evidence>
<dbReference type="EMBL" id="LUEZ02000077">
    <property type="protein sequence ID" value="RDB19626.1"/>
    <property type="molecule type" value="Genomic_DNA"/>
</dbReference>
<dbReference type="AlphaFoldDB" id="A0A369JLF6"/>
<dbReference type="SUPFAM" id="SSF51905">
    <property type="entry name" value="FAD/NAD(P)-binding domain"/>
    <property type="match status" value="1"/>
</dbReference>
<organism evidence="2 3">
    <name type="scientific">Hypsizygus marmoreus</name>
    <name type="common">White beech mushroom</name>
    <name type="synonym">Agaricus marmoreus</name>
    <dbReference type="NCBI Taxonomy" id="39966"/>
    <lineage>
        <taxon>Eukaryota</taxon>
        <taxon>Fungi</taxon>
        <taxon>Dikarya</taxon>
        <taxon>Basidiomycota</taxon>
        <taxon>Agaricomycotina</taxon>
        <taxon>Agaricomycetes</taxon>
        <taxon>Agaricomycetidae</taxon>
        <taxon>Agaricales</taxon>
        <taxon>Tricholomatineae</taxon>
        <taxon>Lyophyllaceae</taxon>
        <taxon>Hypsizygus</taxon>
    </lineage>
</organism>
<protein>
    <submittedName>
        <fullName evidence="2">Polyamine oxidase</fullName>
    </submittedName>
</protein>
<dbReference type="InParanoid" id="A0A369JLF6"/>
<dbReference type="GO" id="GO:0016491">
    <property type="term" value="F:oxidoreductase activity"/>
    <property type="evidence" value="ECO:0007669"/>
    <property type="project" value="InterPro"/>
</dbReference>
<dbReference type="Gene3D" id="3.50.50.60">
    <property type="entry name" value="FAD/NAD(P)-binding domain"/>
    <property type="match status" value="1"/>
</dbReference>
<dbReference type="STRING" id="39966.A0A369JLF6"/>
<name>A0A369JLF6_HYPMA</name>
<dbReference type="OrthoDB" id="5046242at2759"/>
<proteinExistence type="predicted"/>
<dbReference type="Gene3D" id="3.90.660.10">
    <property type="match status" value="1"/>
</dbReference>
<gene>
    <name evidence="2" type="primary">PAO_1</name>
    <name evidence="2" type="ORF">Hypma_013260</name>
</gene>
<reference evidence="2" key="1">
    <citation type="submission" date="2018-04" db="EMBL/GenBank/DDBJ databases">
        <title>Whole genome sequencing of Hypsizygus marmoreus.</title>
        <authorList>
            <person name="Choi I.-G."/>
            <person name="Min B."/>
            <person name="Kim J.-G."/>
            <person name="Kim S."/>
            <person name="Oh Y.-L."/>
            <person name="Kong W.-S."/>
            <person name="Park H."/>
            <person name="Jeong J."/>
            <person name="Song E.-S."/>
        </authorList>
    </citation>
    <scope>NUCLEOTIDE SEQUENCE [LARGE SCALE GENOMIC DNA]</scope>
    <source>
        <strain evidence="2">51987-8</strain>
    </source>
</reference>
<keyword evidence="3" id="KW-1185">Reference proteome</keyword>
<evidence type="ECO:0000313" key="2">
    <source>
        <dbReference type="EMBL" id="RDB19626.1"/>
    </source>
</evidence>
<feature type="domain" description="Amine oxidase" evidence="1">
    <location>
        <begin position="9"/>
        <end position="139"/>
    </location>
</feature>